<dbReference type="HOGENOM" id="CLU_021993_0_0_1"/>
<evidence type="ECO:0000256" key="4">
    <source>
        <dbReference type="ARBA" id="ARBA00022692"/>
    </source>
</evidence>
<dbReference type="GO" id="GO:0012505">
    <property type="term" value="C:endomembrane system"/>
    <property type="evidence" value="ECO:0007669"/>
    <property type="project" value="UniProtKB-SubCell"/>
</dbReference>
<dbReference type="GO" id="GO:0016020">
    <property type="term" value="C:membrane"/>
    <property type="evidence" value="ECO:0007669"/>
    <property type="project" value="TreeGrafter"/>
</dbReference>
<keyword evidence="5 7" id="KW-1133">Transmembrane helix</keyword>
<dbReference type="SUPFAM" id="SSF103473">
    <property type="entry name" value="MFS general substrate transporter"/>
    <property type="match status" value="1"/>
</dbReference>
<evidence type="ECO:0000256" key="7">
    <source>
        <dbReference type="SAM" id="Phobius"/>
    </source>
</evidence>
<organism evidence="9 10">
    <name type="scientific">Exophiala sideris</name>
    <dbReference type="NCBI Taxonomy" id="1016849"/>
    <lineage>
        <taxon>Eukaryota</taxon>
        <taxon>Fungi</taxon>
        <taxon>Dikarya</taxon>
        <taxon>Ascomycota</taxon>
        <taxon>Pezizomycotina</taxon>
        <taxon>Eurotiomycetes</taxon>
        <taxon>Chaetothyriomycetidae</taxon>
        <taxon>Chaetothyriales</taxon>
        <taxon>Herpotrichiellaceae</taxon>
        <taxon>Exophiala</taxon>
    </lineage>
</organism>
<dbReference type="EMBL" id="KN846953">
    <property type="protein sequence ID" value="KIV79765.1"/>
    <property type="molecule type" value="Genomic_DNA"/>
</dbReference>
<dbReference type="PROSITE" id="PS50850">
    <property type="entry name" value="MFS"/>
    <property type="match status" value="1"/>
</dbReference>
<feature type="transmembrane region" description="Helical" evidence="7">
    <location>
        <begin position="381"/>
        <end position="403"/>
    </location>
</feature>
<evidence type="ECO:0000256" key="6">
    <source>
        <dbReference type="ARBA" id="ARBA00023136"/>
    </source>
</evidence>
<dbReference type="Gene3D" id="1.20.1250.20">
    <property type="entry name" value="MFS general substrate transporter like domains"/>
    <property type="match status" value="2"/>
</dbReference>
<reference evidence="9 10" key="1">
    <citation type="submission" date="2015-01" db="EMBL/GenBank/DDBJ databases">
        <title>The Genome Sequence of Exophiala sideris CBS121828.</title>
        <authorList>
            <consortium name="The Broad Institute Genomics Platform"/>
            <person name="Cuomo C."/>
            <person name="de Hoog S."/>
            <person name="Gorbushina A."/>
            <person name="Stielow B."/>
            <person name="Teixiera M."/>
            <person name="Abouelleil A."/>
            <person name="Chapman S.B."/>
            <person name="Priest M."/>
            <person name="Young S.K."/>
            <person name="Wortman J."/>
            <person name="Nusbaum C."/>
            <person name="Birren B."/>
        </authorList>
    </citation>
    <scope>NUCLEOTIDE SEQUENCE [LARGE SCALE GENOMIC DNA]</scope>
    <source>
        <strain evidence="9 10">CBS 121828</strain>
    </source>
</reference>
<dbReference type="Pfam" id="PF07690">
    <property type="entry name" value="MFS_1"/>
    <property type="match status" value="1"/>
</dbReference>
<dbReference type="PANTHER" id="PTHR23514">
    <property type="entry name" value="BYPASS OF STOP CODON PROTEIN 6"/>
    <property type="match status" value="1"/>
</dbReference>
<dbReference type="PANTHER" id="PTHR23514:SF3">
    <property type="entry name" value="BYPASS OF STOP CODON PROTEIN 6"/>
    <property type="match status" value="1"/>
</dbReference>
<feature type="transmembrane region" description="Helical" evidence="7">
    <location>
        <begin position="183"/>
        <end position="203"/>
    </location>
</feature>
<accession>A0A0D1VUB9</accession>
<evidence type="ECO:0000259" key="8">
    <source>
        <dbReference type="PROSITE" id="PS50850"/>
    </source>
</evidence>
<feature type="transmembrane region" description="Helical" evidence="7">
    <location>
        <begin position="209"/>
        <end position="228"/>
    </location>
</feature>
<comment type="subcellular location">
    <subcellularLocation>
        <location evidence="1">Endomembrane system</location>
        <topology evidence="1">Multi-pass membrane protein</topology>
    </subcellularLocation>
</comment>
<feature type="transmembrane region" description="Helical" evidence="7">
    <location>
        <begin position="93"/>
        <end position="113"/>
    </location>
</feature>
<dbReference type="OrthoDB" id="413079at2759"/>
<feature type="transmembrane region" description="Helical" evidence="7">
    <location>
        <begin position="409"/>
        <end position="430"/>
    </location>
</feature>
<dbReference type="InterPro" id="IPR020846">
    <property type="entry name" value="MFS_dom"/>
</dbReference>
<name>A0A0D1VUB9_9EURO</name>
<dbReference type="InterPro" id="IPR011701">
    <property type="entry name" value="MFS"/>
</dbReference>
<dbReference type="InterPro" id="IPR036259">
    <property type="entry name" value="MFS_trans_sf"/>
</dbReference>
<dbReference type="InterPro" id="IPR051788">
    <property type="entry name" value="MFS_Transporter"/>
</dbReference>
<feature type="domain" description="Major facilitator superfamily (MFS) profile" evidence="8">
    <location>
        <begin position="56"/>
        <end position="436"/>
    </location>
</feature>
<feature type="transmembrane region" description="Helical" evidence="7">
    <location>
        <begin position="291"/>
        <end position="311"/>
    </location>
</feature>
<dbReference type="AlphaFoldDB" id="A0A0D1VUB9"/>
<comment type="similarity">
    <text evidence="2">Belongs to the major facilitator superfamily.</text>
</comment>
<evidence type="ECO:0000256" key="3">
    <source>
        <dbReference type="ARBA" id="ARBA00022448"/>
    </source>
</evidence>
<protein>
    <recommendedName>
        <fullName evidence="8">Major facilitator superfamily (MFS) profile domain-containing protein</fullName>
    </recommendedName>
</protein>
<evidence type="ECO:0000256" key="5">
    <source>
        <dbReference type="ARBA" id="ARBA00022989"/>
    </source>
</evidence>
<feature type="transmembrane region" description="Helical" evidence="7">
    <location>
        <begin position="318"/>
        <end position="338"/>
    </location>
</feature>
<sequence>MSFISWALESARFPRRPSEQEPLIQHASIPDALGQSQEPALAEDGETEKAESLALKLPAVMYSWFTVGVNTASIGALLPLIEGYYNIKDATAALIFVIAVSGYLFATSLVHLVHIHLGRRGASTFTFIAHLIAAVLLSTSPSYAITLMAYFLAGMGAGFCDSSFCTWAANVTNPDKISGLIHGSYSMGCVVGPIIVAALAKAGYQWQTFYLIMIIAFAVEAIALPIAFRHDDGLTYRSGTHQKAPDEVDLAGNRKPVILCGLYCFLYVGVETSMGGWLATYCARDLHATPSVAALATSLFWTGQVLGRFMLGPLARLVGLRGIVLLFGCISIALQLFLRWQESLPPTLCLAAAIGFVTGPLFPSGMLMLTRRLPKSIHVPAVAITCSVGQIGGAGAPFIIGLVAQTSGIQRMFDVVLGLSFSLLLVWLWFSRPQDTSKETSEAH</sequence>
<evidence type="ECO:0000313" key="10">
    <source>
        <dbReference type="Proteomes" id="UP000053599"/>
    </source>
</evidence>
<feature type="transmembrane region" description="Helical" evidence="7">
    <location>
        <begin position="257"/>
        <end position="279"/>
    </location>
</feature>
<feature type="transmembrane region" description="Helical" evidence="7">
    <location>
        <begin position="125"/>
        <end position="144"/>
    </location>
</feature>
<keyword evidence="3" id="KW-0813">Transport</keyword>
<feature type="transmembrane region" description="Helical" evidence="7">
    <location>
        <begin position="350"/>
        <end position="369"/>
    </location>
</feature>
<evidence type="ECO:0000313" key="9">
    <source>
        <dbReference type="EMBL" id="KIV79765.1"/>
    </source>
</evidence>
<feature type="transmembrane region" description="Helical" evidence="7">
    <location>
        <begin position="59"/>
        <end position="81"/>
    </location>
</feature>
<dbReference type="Proteomes" id="UP000053599">
    <property type="component" value="Unassembled WGS sequence"/>
</dbReference>
<evidence type="ECO:0000256" key="1">
    <source>
        <dbReference type="ARBA" id="ARBA00004127"/>
    </source>
</evidence>
<keyword evidence="6 7" id="KW-0472">Membrane</keyword>
<keyword evidence="4 7" id="KW-0812">Transmembrane</keyword>
<evidence type="ECO:0000256" key="2">
    <source>
        <dbReference type="ARBA" id="ARBA00008335"/>
    </source>
</evidence>
<gene>
    <name evidence="9" type="ORF">PV11_07310</name>
</gene>
<dbReference type="GO" id="GO:0022857">
    <property type="term" value="F:transmembrane transporter activity"/>
    <property type="evidence" value="ECO:0007669"/>
    <property type="project" value="InterPro"/>
</dbReference>
<proteinExistence type="inferred from homology"/>